<keyword evidence="1" id="KW-0732">Signal</keyword>
<reference evidence="2" key="1">
    <citation type="submission" date="2014-12" db="EMBL/GenBank/DDBJ databases">
        <title>Insight into the proteome of Arion vulgaris.</title>
        <authorList>
            <person name="Aradska J."/>
            <person name="Bulat T."/>
            <person name="Smidak R."/>
            <person name="Sarate P."/>
            <person name="Gangsoo J."/>
            <person name="Sialana F."/>
            <person name="Bilban M."/>
            <person name="Lubec G."/>
        </authorList>
    </citation>
    <scope>NUCLEOTIDE SEQUENCE</scope>
    <source>
        <tissue evidence="2">Skin</tissue>
    </source>
</reference>
<feature type="non-terminal residue" evidence="2">
    <location>
        <position position="68"/>
    </location>
</feature>
<protein>
    <submittedName>
        <fullName evidence="2">Uncharacterized protein</fullName>
    </submittedName>
</protein>
<organism evidence="2">
    <name type="scientific">Arion vulgaris</name>
    <dbReference type="NCBI Taxonomy" id="1028688"/>
    <lineage>
        <taxon>Eukaryota</taxon>
        <taxon>Metazoa</taxon>
        <taxon>Spiralia</taxon>
        <taxon>Lophotrochozoa</taxon>
        <taxon>Mollusca</taxon>
        <taxon>Gastropoda</taxon>
        <taxon>Heterobranchia</taxon>
        <taxon>Euthyneura</taxon>
        <taxon>Panpulmonata</taxon>
        <taxon>Eupulmonata</taxon>
        <taxon>Stylommatophora</taxon>
        <taxon>Helicina</taxon>
        <taxon>Arionoidea</taxon>
        <taxon>Arionidae</taxon>
        <taxon>Arion</taxon>
    </lineage>
</organism>
<gene>
    <name evidence="2" type="primary">ORF157</name>
</gene>
<dbReference type="EMBL" id="HACG01000065">
    <property type="protein sequence ID" value="CEK46930.1"/>
    <property type="molecule type" value="Transcribed_RNA"/>
</dbReference>
<feature type="chain" id="PRO_5002123430" evidence="1">
    <location>
        <begin position="19"/>
        <end position="68"/>
    </location>
</feature>
<feature type="signal peptide" evidence="1">
    <location>
        <begin position="1"/>
        <end position="18"/>
    </location>
</feature>
<proteinExistence type="predicted"/>
<sequence length="68" mass="7572">LGFLKLCILLLLSTAVQGRRCSFAFIKIWASVEDDSNPSADYFHWIIALSYRVSAQILSVRAMLIPAA</sequence>
<feature type="non-terminal residue" evidence="2">
    <location>
        <position position="1"/>
    </location>
</feature>
<accession>A0A0B6XUH7</accession>
<dbReference type="AlphaFoldDB" id="A0A0B6XUH7"/>
<evidence type="ECO:0000313" key="2">
    <source>
        <dbReference type="EMBL" id="CEK46930.1"/>
    </source>
</evidence>
<name>A0A0B6XUH7_9EUPU</name>
<evidence type="ECO:0000256" key="1">
    <source>
        <dbReference type="SAM" id="SignalP"/>
    </source>
</evidence>